<proteinExistence type="predicted"/>
<organism evidence="1 2">
    <name type="scientific">Fusarium solani subsp. cucurbitae</name>
    <name type="common">Neocosmosporum cucurbitae</name>
    <dbReference type="NCBI Taxonomy" id="2747967"/>
    <lineage>
        <taxon>Eukaryota</taxon>
        <taxon>Fungi</taxon>
        <taxon>Dikarya</taxon>
        <taxon>Ascomycota</taxon>
        <taxon>Pezizomycotina</taxon>
        <taxon>Sordariomycetes</taxon>
        <taxon>Hypocreomycetidae</taxon>
        <taxon>Hypocreales</taxon>
        <taxon>Nectriaceae</taxon>
        <taxon>Fusarium</taxon>
        <taxon>Fusarium solani species complex</taxon>
    </lineage>
</organism>
<keyword evidence="2" id="KW-1185">Reference proteome</keyword>
<evidence type="ECO:0000313" key="2">
    <source>
        <dbReference type="Proteomes" id="UP000830768"/>
    </source>
</evidence>
<name>A0ACD3ZN67_FUSSC</name>
<reference evidence="1" key="1">
    <citation type="submission" date="2021-11" db="EMBL/GenBank/DDBJ databases">
        <title>Fusarium solani-melongenae Genome sequencing and assembly.</title>
        <authorList>
            <person name="Xie S."/>
            <person name="Huang L."/>
            <person name="Zhang X."/>
        </authorList>
    </citation>
    <scope>NUCLEOTIDE SEQUENCE</scope>
    <source>
        <strain evidence="1">CRI 24-3</strain>
    </source>
</reference>
<dbReference type="Proteomes" id="UP000830768">
    <property type="component" value="Chromosome 12"/>
</dbReference>
<evidence type="ECO:0000313" key="1">
    <source>
        <dbReference type="EMBL" id="UPL02765.1"/>
    </source>
</evidence>
<protein>
    <submittedName>
        <fullName evidence="1">Uncharacterized protein</fullName>
    </submittedName>
</protein>
<sequence>MANYSTEVEQIYSSLSGQPPHTEEQTAKAKLTIELYLATFKYYDYARTRELVDETYKQHSQFIGGQGQDSIIAASKALKAMATEIWVGPGEPYVKLNFKKILVDGDHVVVQIFSEGWPSEIGGHVIDVFRLKDGKFVEHWDAIQEIKPETIKQGNSVF</sequence>
<dbReference type="EMBL" id="CP090040">
    <property type="protein sequence ID" value="UPL02765.1"/>
    <property type="molecule type" value="Genomic_DNA"/>
</dbReference>
<gene>
    <name evidence="1" type="ORF">LCI18_013699</name>
</gene>
<accession>A0ACD3ZN67</accession>